<dbReference type="EMBL" id="LNYY01000019">
    <property type="protein sequence ID" value="KTD67827.1"/>
    <property type="molecule type" value="Genomic_DNA"/>
</dbReference>
<dbReference type="Proteomes" id="UP000054926">
    <property type="component" value="Unassembled WGS sequence"/>
</dbReference>
<dbReference type="AlphaFoldDB" id="A0A0W0ZGD0"/>
<reference evidence="1 2" key="1">
    <citation type="submission" date="2015-11" db="EMBL/GenBank/DDBJ databases">
        <title>Genomic analysis of 38 Legionella species identifies large and diverse effector repertoires.</title>
        <authorList>
            <person name="Burstein D."/>
            <person name="Amaro F."/>
            <person name="Zusman T."/>
            <person name="Lifshitz Z."/>
            <person name="Cohen O."/>
            <person name="Gilbert J.A."/>
            <person name="Pupko T."/>
            <person name="Shuman H.A."/>
            <person name="Segal G."/>
        </authorList>
    </citation>
    <scope>NUCLEOTIDE SEQUENCE [LARGE SCALE GENOMIC DNA]</scope>
    <source>
        <strain evidence="1 2">IMVS3376</strain>
    </source>
</reference>
<keyword evidence="2" id="KW-1185">Reference proteome</keyword>
<comment type="caution">
    <text evidence="1">The sequence shown here is derived from an EMBL/GenBank/DDBJ whole genome shotgun (WGS) entry which is preliminary data.</text>
</comment>
<evidence type="ECO:0000313" key="1">
    <source>
        <dbReference type="EMBL" id="KTD67827.1"/>
    </source>
</evidence>
<gene>
    <name evidence="1" type="ORF">Lste_0985</name>
</gene>
<dbReference type="STRING" id="947033.Lste_0985"/>
<organism evidence="1 2">
    <name type="scientific">Legionella steelei</name>
    <dbReference type="NCBI Taxonomy" id="947033"/>
    <lineage>
        <taxon>Bacteria</taxon>
        <taxon>Pseudomonadati</taxon>
        <taxon>Pseudomonadota</taxon>
        <taxon>Gammaproteobacteria</taxon>
        <taxon>Legionellales</taxon>
        <taxon>Legionellaceae</taxon>
        <taxon>Legionella</taxon>
    </lineage>
</organism>
<sequence>MCLSPFLSAQTSELKLLETKMDQAEIYLNNTQNTPKAWALAVEISNIIKKHPEYDDGEFAEGMIDVVSRLLTKPWNYAGPYITGNKSTGALQQFILDHINELTDPKDLKTMKNNVSKNCDQAKYPICKKLLTKIQKSMP</sequence>
<evidence type="ECO:0000313" key="2">
    <source>
        <dbReference type="Proteomes" id="UP000054926"/>
    </source>
</evidence>
<accession>A0A0W0ZGD0</accession>
<name>A0A0W0ZGD0_9GAMM</name>
<proteinExistence type="predicted"/>
<protein>
    <submittedName>
        <fullName evidence="1">Uncharacterized protein</fullName>
    </submittedName>
</protein>
<dbReference type="PATRIC" id="fig|947033.5.peg.1052"/>